<dbReference type="EMBL" id="JMSN01000024">
    <property type="protein sequence ID" value="KDN48494.1"/>
    <property type="molecule type" value="Genomic_DNA"/>
</dbReference>
<dbReference type="AlphaFoldDB" id="A0A066WBM9"/>
<keyword evidence="10" id="KW-1185">Reference proteome</keyword>
<dbReference type="HOGENOM" id="CLU_022297_3_1_1"/>
<dbReference type="PROSITE" id="PS50059">
    <property type="entry name" value="FKBP_PPIASE"/>
    <property type="match status" value="1"/>
</dbReference>
<dbReference type="Proteomes" id="UP000027361">
    <property type="component" value="Unassembled WGS sequence"/>
</dbReference>
<dbReference type="Gene3D" id="3.10.50.40">
    <property type="match status" value="1"/>
</dbReference>
<name>A0A066WBM9_TILAU</name>
<sequence>MAAPPVELFALRLEPGEPLHLDPDRDFVITNICFADDEGAEDLPEGQTTIVKVHHIPVQAPFGLDDIDEDDSDFDDEEDDDEEGESDESGTAEEKQEKKEAQEIAVNGSIKEADKAPADGESDDDDDDDDLLDLDEIEEKVFSLARLTTGRVEQVTTSLQICSEELISFSLAGKNPRPVDLLGSYLAPPESYNTEPDSDEELLDDYSDEDEELDSDEEDEDEEDEDEEDDEDDSDPEVEEFSSDEDADGVIDHDELAALLMGGGDDDDSDSAEEAPERFQEIKEKPSSAASSKGKKRARTTEDDSVDAEMADASVDVPVSNEELKAAAAAEGIDLANLSKNQRKRLNKKLKAQGGAAVAPPPAAAAAAADAVTAAKKPAKTEAKQVKIAPTATDNKGNVHKVAAEAQQGGKKTTLANGLVIEDKKTGAGPQAKPGMKVGMRYIGKFKDGKIFDSNTKGAPFSFRLGKGEVIKGWDEGVKGMQVGSERRLTVPPSLGYGSKKTGPIPANSTLIFDIKCVNLK</sequence>
<protein>
    <recommendedName>
        <fullName evidence="3 6">peptidylprolyl isomerase</fullName>
        <ecNumber evidence="3 6">5.2.1.8</ecNumber>
    </recommendedName>
</protein>
<keyword evidence="5 6" id="KW-0413">Isomerase</keyword>
<comment type="similarity">
    <text evidence="2">Belongs to the FKBP-type PPIase family. FKBP3/4 subfamily.</text>
</comment>
<feature type="compositionally biased region" description="Acidic residues" evidence="7">
    <location>
        <begin position="196"/>
        <end position="249"/>
    </location>
</feature>
<evidence type="ECO:0000313" key="10">
    <source>
        <dbReference type="Proteomes" id="UP000027361"/>
    </source>
</evidence>
<dbReference type="GeneID" id="25267171"/>
<feature type="compositionally biased region" description="Basic and acidic residues" evidence="7">
    <location>
        <begin position="275"/>
        <end position="286"/>
    </location>
</feature>
<evidence type="ECO:0000256" key="4">
    <source>
        <dbReference type="ARBA" id="ARBA00023110"/>
    </source>
</evidence>
<dbReference type="InterPro" id="IPR023566">
    <property type="entry name" value="PPIase_Fpr3/Fpr4-like"/>
</dbReference>
<dbReference type="InterPro" id="IPR018247">
    <property type="entry name" value="EF_Hand_1_Ca_BS"/>
</dbReference>
<feature type="compositionally biased region" description="Basic and acidic residues" evidence="7">
    <location>
        <begin position="92"/>
        <end position="102"/>
    </location>
</feature>
<dbReference type="SUPFAM" id="SSF54534">
    <property type="entry name" value="FKBP-like"/>
    <property type="match status" value="1"/>
</dbReference>
<dbReference type="InterPro" id="IPR001179">
    <property type="entry name" value="PPIase_FKBP_dom"/>
</dbReference>
<dbReference type="OrthoDB" id="1902587at2759"/>
<dbReference type="InterPro" id="IPR041232">
    <property type="entry name" value="NPL"/>
</dbReference>
<evidence type="ECO:0000256" key="6">
    <source>
        <dbReference type="PROSITE-ProRule" id="PRU00277"/>
    </source>
</evidence>
<dbReference type="Pfam" id="PF00254">
    <property type="entry name" value="FKBP_C"/>
    <property type="match status" value="1"/>
</dbReference>
<dbReference type="PANTHER" id="PTHR43811:SF19">
    <property type="entry name" value="39 KDA FK506-BINDING NUCLEAR PROTEIN"/>
    <property type="match status" value="1"/>
</dbReference>
<dbReference type="OMA" id="PMATCIS"/>
<gene>
    <name evidence="9" type="ORF">K437DRAFT_293833</name>
</gene>
<proteinExistence type="inferred from homology"/>
<feature type="domain" description="PPIase FKBP-type" evidence="8">
    <location>
        <begin position="435"/>
        <end position="521"/>
    </location>
</feature>
<evidence type="ECO:0000259" key="8">
    <source>
        <dbReference type="PROSITE" id="PS50059"/>
    </source>
</evidence>
<organism evidence="9 10">
    <name type="scientific">Tilletiaria anomala (strain ATCC 24038 / CBS 436.72 / UBC 951)</name>
    <dbReference type="NCBI Taxonomy" id="1037660"/>
    <lineage>
        <taxon>Eukaryota</taxon>
        <taxon>Fungi</taxon>
        <taxon>Dikarya</taxon>
        <taxon>Basidiomycota</taxon>
        <taxon>Ustilaginomycotina</taxon>
        <taxon>Exobasidiomycetes</taxon>
        <taxon>Georgefischeriales</taxon>
        <taxon>Tilletiariaceae</taxon>
        <taxon>Tilletiaria</taxon>
    </lineage>
</organism>
<evidence type="ECO:0000256" key="2">
    <source>
        <dbReference type="ARBA" id="ARBA00007838"/>
    </source>
</evidence>
<dbReference type="GO" id="GO:0000785">
    <property type="term" value="C:chromatin"/>
    <property type="evidence" value="ECO:0007669"/>
    <property type="project" value="TreeGrafter"/>
</dbReference>
<dbReference type="Pfam" id="PF17800">
    <property type="entry name" value="NPL"/>
    <property type="match status" value="1"/>
</dbReference>
<feature type="compositionally biased region" description="Acidic residues" evidence="7">
    <location>
        <begin position="264"/>
        <end position="274"/>
    </location>
</feature>
<dbReference type="EC" id="5.2.1.8" evidence="3 6"/>
<evidence type="ECO:0000256" key="7">
    <source>
        <dbReference type="SAM" id="MobiDB-lite"/>
    </source>
</evidence>
<accession>A0A066WBM9</accession>
<comment type="caution">
    <text evidence="9">The sequence shown here is derived from an EMBL/GenBank/DDBJ whole genome shotgun (WGS) entry which is preliminary data.</text>
</comment>
<evidence type="ECO:0000313" key="9">
    <source>
        <dbReference type="EMBL" id="KDN48494.1"/>
    </source>
</evidence>
<dbReference type="GO" id="GO:0003755">
    <property type="term" value="F:peptidyl-prolyl cis-trans isomerase activity"/>
    <property type="evidence" value="ECO:0007669"/>
    <property type="project" value="UniProtKB-KW"/>
</dbReference>
<dbReference type="RefSeq" id="XP_013244150.1">
    <property type="nucleotide sequence ID" value="XM_013388696.1"/>
</dbReference>
<dbReference type="InterPro" id="IPR046357">
    <property type="entry name" value="PPIase_dom_sf"/>
</dbReference>
<dbReference type="InParanoid" id="A0A066WBM9"/>
<evidence type="ECO:0000256" key="1">
    <source>
        <dbReference type="ARBA" id="ARBA00000971"/>
    </source>
</evidence>
<dbReference type="PROSITE" id="PS00018">
    <property type="entry name" value="EF_HAND_1"/>
    <property type="match status" value="1"/>
</dbReference>
<comment type="catalytic activity">
    <reaction evidence="1 6">
        <text>[protein]-peptidylproline (omega=180) = [protein]-peptidylproline (omega=0)</text>
        <dbReference type="Rhea" id="RHEA:16237"/>
        <dbReference type="Rhea" id="RHEA-COMP:10747"/>
        <dbReference type="Rhea" id="RHEA-COMP:10748"/>
        <dbReference type="ChEBI" id="CHEBI:83833"/>
        <dbReference type="ChEBI" id="CHEBI:83834"/>
        <dbReference type="EC" id="5.2.1.8"/>
    </reaction>
</comment>
<evidence type="ECO:0000256" key="3">
    <source>
        <dbReference type="ARBA" id="ARBA00013194"/>
    </source>
</evidence>
<reference evidence="9 10" key="1">
    <citation type="submission" date="2014-05" db="EMBL/GenBank/DDBJ databases">
        <title>Draft genome sequence of a rare smut relative, Tilletiaria anomala UBC 951.</title>
        <authorList>
            <consortium name="DOE Joint Genome Institute"/>
            <person name="Toome M."/>
            <person name="Kuo A."/>
            <person name="Henrissat B."/>
            <person name="Lipzen A."/>
            <person name="Tritt A."/>
            <person name="Yoshinaga Y."/>
            <person name="Zane M."/>
            <person name="Barry K."/>
            <person name="Grigoriev I.V."/>
            <person name="Spatafora J.W."/>
            <person name="Aimea M.C."/>
        </authorList>
    </citation>
    <scope>NUCLEOTIDE SEQUENCE [LARGE SCALE GENOMIC DNA]</scope>
    <source>
        <strain evidence="9 10">UBC 951</strain>
    </source>
</reference>
<feature type="region of interest" description="Disordered" evidence="7">
    <location>
        <begin position="58"/>
        <end position="134"/>
    </location>
</feature>
<dbReference type="PANTHER" id="PTHR43811">
    <property type="entry name" value="FKBP-TYPE PEPTIDYL-PROLYL CIS-TRANS ISOMERASE FKPA"/>
    <property type="match status" value="1"/>
</dbReference>
<feature type="compositionally biased region" description="Acidic residues" evidence="7">
    <location>
        <begin position="65"/>
        <end position="91"/>
    </location>
</feature>
<feature type="compositionally biased region" description="Acidic residues" evidence="7">
    <location>
        <begin position="120"/>
        <end position="134"/>
    </location>
</feature>
<dbReference type="STRING" id="1037660.A0A066WBM9"/>
<evidence type="ECO:0000256" key="5">
    <source>
        <dbReference type="ARBA" id="ARBA00023235"/>
    </source>
</evidence>
<dbReference type="PIRSF" id="PIRSF001473">
    <property type="entry name" value="FK506-bp_FPR3"/>
    <property type="match status" value="1"/>
</dbReference>
<dbReference type="FunFam" id="3.10.50.40:FF:000006">
    <property type="entry name" value="Peptidyl-prolyl cis-trans isomerase"/>
    <property type="match status" value="1"/>
</dbReference>
<keyword evidence="4 6" id="KW-0697">Rotamase</keyword>
<dbReference type="GO" id="GO:0005730">
    <property type="term" value="C:nucleolus"/>
    <property type="evidence" value="ECO:0007669"/>
    <property type="project" value="TreeGrafter"/>
</dbReference>
<feature type="region of interest" description="Disordered" evidence="7">
    <location>
        <begin position="170"/>
        <end position="314"/>
    </location>
</feature>